<dbReference type="EMBL" id="VJMH01006423">
    <property type="protein sequence ID" value="KAF0689666.1"/>
    <property type="molecule type" value="Genomic_DNA"/>
</dbReference>
<accession>A0A485LBL4</accession>
<sequence length="375" mass="43244">MGRTALQGEARIERKRKVLREKMQRYRKRVDLKNALMKQSAEDMEVEIARLLAERATRGEAVVAPTIRSSARLLSWEDVALALREGVTSSEEANAHLRRKIDEQKHLIQLMRAWVNRSFVLPDSTWRHVTLLADPHARKLGFDWITQHMFHNTSWVFERYEFPLPSPVRMTDEFVDASRPDCLQYVWRDQQAIDASFDDVCEIVNLDFFLDMMVHGAVSKAPLPMDMEMLAALGGGTCGYTSSIGTNEALNQVYRMFHSDRRRVFVAMNVHRDECIHWPARWTRNRMSWLAVDKVSPTHTVLRTIYLQSQGFTGDYKYNTLAEEAAGFNIQLDFTGHDESSLLPRYIHDATQIMQYSGAKYGSLLERTGASLQKK</sequence>
<dbReference type="AlphaFoldDB" id="A0A485LBL4"/>
<evidence type="ECO:0000313" key="2">
    <source>
        <dbReference type="EMBL" id="KAF0689666.1"/>
    </source>
</evidence>
<protein>
    <submittedName>
        <fullName evidence="3">Aste57867_18903 protein</fullName>
    </submittedName>
</protein>
<dbReference type="Proteomes" id="UP000332933">
    <property type="component" value="Unassembled WGS sequence"/>
</dbReference>
<name>A0A485LBL4_9STRA</name>
<evidence type="ECO:0000256" key="1">
    <source>
        <dbReference type="SAM" id="Coils"/>
    </source>
</evidence>
<organism evidence="3 4">
    <name type="scientific">Aphanomyces stellatus</name>
    <dbReference type="NCBI Taxonomy" id="120398"/>
    <lineage>
        <taxon>Eukaryota</taxon>
        <taxon>Sar</taxon>
        <taxon>Stramenopiles</taxon>
        <taxon>Oomycota</taxon>
        <taxon>Saprolegniomycetes</taxon>
        <taxon>Saprolegniales</taxon>
        <taxon>Verrucalvaceae</taxon>
        <taxon>Aphanomyces</taxon>
    </lineage>
</organism>
<feature type="coiled-coil region" evidence="1">
    <location>
        <begin position="9"/>
        <end position="54"/>
    </location>
</feature>
<keyword evidence="4" id="KW-1185">Reference proteome</keyword>
<keyword evidence="1" id="KW-0175">Coiled coil</keyword>
<gene>
    <name evidence="3" type="primary">Aste57867_18903</name>
    <name evidence="2" type="ORF">As57867_018839</name>
    <name evidence="3" type="ORF">ASTE57867_18903</name>
</gene>
<evidence type="ECO:0000313" key="3">
    <source>
        <dbReference type="EMBL" id="VFT95635.1"/>
    </source>
</evidence>
<proteinExistence type="predicted"/>
<evidence type="ECO:0000313" key="4">
    <source>
        <dbReference type="Proteomes" id="UP000332933"/>
    </source>
</evidence>
<dbReference type="EMBL" id="CAADRA010006444">
    <property type="protein sequence ID" value="VFT95635.1"/>
    <property type="molecule type" value="Genomic_DNA"/>
</dbReference>
<reference evidence="3 4" key="1">
    <citation type="submission" date="2019-03" db="EMBL/GenBank/DDBJ databases">
        <authorList>
            <person name="Gaulin E."/>
            <person name="Dumas B."/>
        </authorList>
    </citation>
    <scope>NUCLEOTIDE SEQUENCE [LARGE SCALE GENOMIC DNA]</scope>
    <source>
        <strain evidence="3">CBS 568.67</strain>
    </source>
</reference>
<reference evidence="2" key="2">
    <citation type="submission" date="2019-06" db="EMBL/GenBank/DDBJ databases">
        <title>Genomics analysis of Aphanomyces spp. identifies a new class of oomycete effector associated with host adaptation.</title>
        <authorList>
            <person name="Gaulin E."/>
        </authorList>
    </citation>
    <scope>NUCLEOTIDE SEQUENCE</scope>
    <source>
        <strain evidence="2">CBS 578.67</strain>
    </source>
</reference>